<sequence>MEDKETNPIESGGSTRASALEKEIIRLKSNSRRQSAKYQRLKKWTIFQLFFFFLLFLMLLLFNVIQWPAGSDSIRQEAVVIRDTIRVTEYRDEAPIPHIESLIKIPVPENGILFSVQIGAFTSINLADFSLNHVSLNQYSFEAINQYTVGLFEDFNNAEKFRQEIVRMGFADAFIIATKNGRRIDLQEALVLQRD</sequence>
<proteinExistence type="predicted"/>
<dbReference type="EMBL" id="FUYV01000001">
    <property type="protein sequence ID" value="SKB31363.1"/>
    <property type="molecule type" value="Genomic_DNA"/>
</dbReference>
<evidence type="ECO:0000256" key="1">
    <source>
        <dbReference type="SAM" id="Phobius"/>
    </source>
</evidence>
<dbReference type="OrthoDB" id="1119072at2"/>
<keyword evidence="1" id="KW-0812">Transmembrane</keyword>
<evidence type="ECO:0000313" key="2">
    <source>
        <dbReference type="EMBL" id="SKB31363.1"/>
    </source>
</evidence>
<dbReference type="RefSeq" id="WP_079555941.1">
    <property type="nucleotide sequence ID" value="NZ_CP021904.1"/>
</dbReference>
<reference evidence="2 3" key="1">
    <citation type="submission" date="2017-02" db="EMBL/GenBank/DDBJ databases">
        <authorList>
            <person name="Peterson S.W."/>
        </authorList>
    </citation>
    <scope>NUCLEOTIDE SEQUENCE [LARGE SCALE GENOMIC DNA]</scope>
    <source>
        <strain evidence="2 3">DSM 24412</strain>
    </source>
</reference>
<name>A0A1T5A9J5_9BACT</name>
<dbReference type="Proteomes" id="UP000191055">
    <property type="component" value="Unassembled WGS sequence"/>
</dbReference>
<keyword evidence="1" id="KW-0472">Membrane</keyword>
<accession>A0A1T5A9J5</accession>
<dbReference type="KEGG" id="asx:CDL62_06450"/>
<feature type="transmembrane region" description="Helical" evidence="1">
    <location>
        <begin position="44"/>
        <end position="65"/>
    </location>
</feature>
<gene>
    <name evidence="2" type="ORF">SAMN03080601_00147</name>
</gene>
<dbReference type="STRING" id="889453.SAMN03080601_00147"/>
<dbReference type="AlphaFoldDB" id="A0A1T5A9J5"/>
<evidence type="ECO:0008006" key="4">
    <source>
        <dbReference type="Google" id="ProtNLM"/>
    </source>
</evidence>
<evidence type="ECO:0000313" key="3">
    <source>
        <dbReference type="Proteomes" id="UP000191055"/>
    </source>
</evidence>
<organism evidence="2 3">
    <name type="scientific">Alkalitalea saponilacus</name>
    <dbReference type="NCBI Taxonomy" id="889453"/>
    <lineage>
        <taxon>Bacteria</taxon>
        <taxon>Pseudomonadati</taxon>
        <taxon>Bacteroidota</taxon>
        <taxon>Bacteroidia</taxon>
        <taxon>Marinilabiliales</taxon>
        <taxon>Marinilabiliaceae</taxon>
        <taxon>Alkalitalea</taxon>
    </lineage>
</organism>
<keyword evidence="3" id="KW-1185">Reference proteome</keyword>
<protein>
    <recommendedName>
        <fullName evidence="4">SPOR domain-containing protein</fullName>
    </recommendedName>
</protein>
<keyword evidence="1" id="KW-1133">Transmembrane helix</keyword>